<feature type="region of interest" description="Disordered" evidence="1">
    <location>
        <begin position="1"/>
        <end position="28"/>
    </location>
</feature>
<feature type="compositionally biased region" description="Low complexity" evidence="1">
    <location>
        <begin position="163"/>
        <end position="172"/>
    </location>
</feature>
<feature type="compositionally biased region" description="Basic and acidic residues" evidence="1">
    <location>
        <begin position="143"/>
        <end position="152"/>
    </location>
</feature>
<sequence>MPHPKIEETGEEGTRNDVRCRSAKASRETTAFEVEESLKGKHRHRNAFPFATSFLRHRPPRPLCPHPPDYSPPTSSARVNYSRVSHAHSSLPASGPSPALSPLPRESYTPTPFAGRVPPAPTISENPQTSLMWCEMALTDLFDSHPLPHEQPPHQPSRQRAAPLQGPGRRQARQLRALAVAPTVVLATMAECSAPFPPTTISTPTPTRPT</sequence>
<feature type="compositionally biased region" description="Basic and acidic residues" evidence="1">
    <location>
        <begin position="1"/>
        <end position="20"/>
    </location>
</feature>
<feature type="compositionally biased region" description="Polar residues" evidence="1">
    <location>
        <begin position="72"/>
        <end position="83"/>
    </location>
</feature>
<keyword evidence="3" id="KW-1185">Reference proteome</keyword>
<evidence type="ECO:0000313" key="2">
    <source>
        <dbReference type="EMBL" id="KAF7373189.1"/>
    </source>
</evidence>
<feature type="region of interest" description="Disordered" evidence="1">
    <location>
        <begin position="143"/>
        <end position="172"/>
    </location>
</feature>
<evidence type="ECO:0000313" key="3">
    <source>
        <dbReference type="Proteomes" id="UP000623467"/>
    </source>
</evidence>
<feature type="compositionally biased region" description="Low complexity" evidence="1">
    <location>
        <begin position="87"/>
        <end position="104"/>
    </location>
</feature>
<name>A0A8H6Z9M1_9AGAR</name>
<protein>
    <submittedName>
        <fullName evidence="2">Uncharacterized protein</fullName>
    </submittedName>
</protein>
<feature type="region of interest" description="Disordered" evidence="1">
    <location>
        <begin position="54"/>
        <end position="107"/>
    </location>
</feature>
<dbReference type="AlphaFoldDB" id="A0A8H6Z9M1"/>
<dbReference type="Proteomes" id="UP000623467">
    <property type="component" value="Unassembled WGS sequence"/>
</dbReference>
<feature type="compositionally biased region" description="Pro residues" evidence="1">
    <location>
        <begin position="61"/>
        <end position="71"/>
    </location>
</feature>
<evidence type="ECO:0000256" key="1">
    <source>
        <dbReference type="SAM" id="MobiDB-lite"/>
    </source>
</evidence>
<accession>A0A8H6Z9M1</accession>
<dbReference type="EMBL" id="JACAZH010000003">
    <property type="protein sequence ID" value="KAF7373189.1"/>
    <property type="molecule type" value="Genomic_DNA"/>
</dbReference>
<organism evidence="2 3">
    <name type="scientific">Mycena sanguinolenta</name>
    <dbReference type="NCBI Taxonomy" id="230812"/>
    <lineage>
        <taxon>Eukaryota</taxon>
        <taxon>Fungi</taxon>
        <taxon>Dikarya</taxon>
        <taxon>Basidiomycota</taxon>
        <taxon>Agaricomycotina</taxon>
        <taxon>Agaricomycetes</taxon>
        <taxon>Agaricomycetidae</taxon>
        <taxon>Agaricales</taxon>
        <taxon>Marasmiineae</taxon>
        <taxon>Mycenaceae</taxon>
        <taxon>Mycena</taxon>
    </lineage>
</organism>
<gene>
    <name evidence="2" type="ORF">MSAN_00527500</name>
</gene>
<comment type="caution">
    <text evidence="2">The sequence shown here is derived from an EMBL/GenBank/DDBJ whole genome shotgun (WGS) entry which is preliminary data.</text>
</comment>
<reference evidence="2" key="1">
    <citation type="submission" date="2020-05" db="EMBL/GenBank/DDBJ databases">
        <title>Mycena genomes resolve the evolution of fungal bioluminescence.</title>
        <authorList>
            <person name="Tsai I.J."/>
        </authorList>
    </citation>
    <scope>NUCLEOTIDE SEQUENCE</scope>
    <source>
        <strain evidence="2">160909Yilan</strain>
    </source>
</reference>
<proteinExistence type="predicted"/>